<dbReference type="Gene3D" id="2.60.120.10">
    <property type="entry name" value="Jelly Rolls"/>
    <property type="match status" value="1"/>
</dbReference>
<gene>
    <name evidence="2" type="ORF">GCM10007895_33620</name>
</gene>
<organism evidence="2 3">
    <name type="scientific">Paraferrimonas sedimenticola</name>
    <dbReference type="NCBI Taxonomy" id="375674"/>
    <lineage>
        <taxon>Bacteria</taxon>
        <taxon>Pseudomonadati</taxon>
        <taxon>Pseudomonadota</taxon>
        <taxon>Gammaproteobacteria</taxon>
        <taxon>Alteromonadales</taxon>
        <taxon>Ferrimonadaceae</taxon>
        <taxon>Paraferrimonas</taxon>
    </lineage>
</organism>
<dbReference type="Proteomes" id="UP001161422">
    <property type="component" value="Unassembled WGS sequence"/>
</dbReference>
<dbReference type="InterPro" id="IPR041916">
    <property type="entry name" value="Anti_sigma_zinc_sf"/>
</dbReference>
<sequence length="226" mass="24716">MVKAAHHPDDSLLLAYSTGDLGPAHSIMISAHVELCPVCQARVAHIEAQQAAELVETKVEAAESLPDGLADMMSSIMEMPVEEAVPQAYSPQFLMLNGKQYRLPRVLADHTDKIGPWSRLPGKLQRASVTTGGTEKINFIYMDEDSRLPEHTHTGTEITLVLDGEFVDETGVYGPGDFIIQDGQHTHTPATKAGQDCLCLTMLQSPLHFTSGFASLLNPFSQLFFR</sequence>
<comment type="caution">
    <text evidence="2">The sequence shown here is derived from an EMBL/GenBank/DDBJ whole genome shotgun (WGS) entry which is preliminary data.</text>
</comment>
<dbReference type="Pfam" id="PF12973">
    <property type="entry name" value="Cupin_7"/>
    <property type="match status" value="1"/>
</dbReference>
<name>A0AA37RYX4_9GAMM</name>
<evidence type="ECO:0000259" key="1">
    <source>
        <dbReference type="Pfam" id="PF12973"/>
    </source>
</evidence>
<dbReference type="AlphaFoldDB" id="A0AA37RYX4"/>
<reference evidence="2" key="2">
    <citation type="submission" date="2023-01" db="EMBL/GenBank/DDBJ databases">
        <title>Draft genome sequence of Paraferrimonas sedimenticola strain NBRC 101628.</title>
        <authorList>
            <person name="Sun Q."/>
            <person name="Mori K."/>
        </authorList>
    </citation>
    <scope>NUCLEOTIDE SEQUENCE</scope>
    <source>
        <strain evidence="2">NBRC 101628</strain>
    </source>
</reference>
<reference evidence="2" key="1">
    <citation type="journal article" date="2014" name="Int. J. Syst. Evol. Microbiol.">
        <title>Complete genome sequence of Corynebacterium casei LMG S-19264T (=DSM 44701T), isolated from a smear-ripened cheese.</title>
        <authorList>
            <consortium name="US DOE Joint Genome Institute (JGI-PGF)"/>
            <person name="Walter F."/>
            <person name="Albersmeier A."/>
            <person name="Kalinowski J."/>
            <person name="Ruckert C."/>
        </authorList>
    </citation>
    <scope>NUCLEOTIDE SEQUENCE</scope>
    <source>
        <strain evidence="2">NBRC 101628</strain>
    </source>
</reference>
<dbReference type="CDD" id="cd20301">
    <property type="entry name" value="cupin_ChrR"/>
    <property type="match status" value="1"/>
</dbReference>
<dbReference type="InterPro" id="IPR014710">
    <property type="entry name" value="RmlC-like_jellyroll"/>
</dbReference>
<keyword evidence="3" id="KW-1185">Reference proteome</keyword>
<dbReference type="InterPro" id="IPR025979">
    <property type="entry name" value="ChrR-like_cupin_dom"/>
</dbReference>
<feature type="domain" description="ChrR-like cupin" evidence="1">
    <location>
        <begin position="118"/>
        <end position="203"/>
    </location>
</feature>
<dbReference type="SUPFAM" id="SSF51182">
    <property type="entry name" value="RmlC-like cupins"/>
    <property type="match status" value="1"/>
</dbReference>
<dbReference type="InterPro" id="IPR012807">
    <property type="entry name" value="Anti-sigma_ChrR"/>
</dbReference>
<accession>A0AA37RYX4</accession>
<proteinExistence type="predicted"/>
<dbReference type="EMBL" id="BSNC01000016">
    <property type="protein sequence ID" value="GLP98055.1"/>
    <property type="molecule type" value="Genomic_DNA"/>
</dbReference>
<protein>
    <submittedName>
        <fullName evidence="2">Transcriptional regulator</fullName>
    </submittedName>
</protein>
<dbReference type="NCBIfam" id="TIGR02451">
    <property type="entry name" value="anti_sig_ChrR"/>
    <property type="match status" value="1"/>
</dbReference>
<evidence type="ECO:0000313" key="3">
    <source>
        <dbReference type="Proteomes" id="UP001161422"/>
    </source>
</evidence>
<dbReference type="Gene3D" id="1.10.10.1320">
    <property type="entry name" value="Anti-sigma factor, zinc-finger domain"/>
    <property type="match status" value="1"/>
</dbReference>
<evidence type="ECO:0000313" key="2">
    <source>
        <dbReference type="EMBL" id="GLP98055.1"/>
    </source>
</evidence>
<dbReference type="InterPro" id="IPR011051">
    <property type="entry name" value="RmlC_Cupin_sf"/>
</dbReference>
<dbReference type="RefSeq" id="WP_095507173.1">
    <property type="nucleotide sequence ID" value="NZ_BSNC01000016.1"/>
</dbReference>